<comment type="caution">
    <text evidence="1">The sequence shown here is derived from an EMBL/GenBank/DDBJ whole genome shotgun (WGS) entry which is preliminary data.</text>
</comment>
<proteinExistence type="predicted"/>
<dbReference type="SUPFAM" id="SSF52540">
    <property type="entry name" value="P-loop containing nucleoside triphosphate hydrolases"/>
    <property type="match status" value="1"/>
</dbReference>
<accession>A0A1G1WL30</accession>
<organism evidence="1 2">
    <name type="scientific">Candidatus Woykebacteria bacterium RIFCSPHIGHO2_02_FULL_43_16b</name>
    <dbReference type="NCBI Taxonomy" id="1802601"/>
    <lineage>
        <taxon>Bacteria</taxon>
        <taxon>Candidatus Woykeibacteriota</taxon>
    </lineage>
</organism>
<gene>
    <name evidence="1" type="ORF">A3J50_00950</name>
</gene>
<dbReference type="EMBL" id="MHCX01000053">
    <property type="protein sequence ID" value="OGY28384.1"/>
    <property type="molecule type" value="Genomic_DNA"/>
</dbReference>
<dbReference type="PANTHER" id="PTHR11669">
    <property type="entry name" value="REPLICATION FACTOR C / DNA POLYMERASE III GAMMA-TAU SUBUNIT"/>
    <property type="match status" value="1"/>
</dbReference>
<sequence>MQSYIFASLDQKTREKESKAFCRVSSSSYDTYIYDTSEEAGIEMVREVQTKLATLPLNSALTTIIIKDSHNLTIPAQNALLKILEEPPLSSQIILTTSNPELLLPTIVSRCLVKNFASDNVSSDSYQKLLESFEQVSVEEKIKLAESLDIDRWVTSLRAAISAKVIAGDEQGLRKLLVLTKRTLKILKLSSYHINKKIMAANILFEHVS</sequence>
<dbReference type="AlphaFoldDB" id="A0A1G1WL30"/>
<protein>
    <recommendedName>
        <fullName evidence="3">DNA polymerase III subunit delta</fullName>
    </recommendedName>
</protein>
<dbReference type="Proteomes" id="UP000177821">
    <property type="component" value="Unassembled WGS sequence"/>
</dbReference>
<dbReference type="InterPro" id="IPR027417">
    <property type="entry name" value="P-loop_NTPase"/>
</dbReference>
<evidence type="ECO:0000313" key="2">
    <source>
        <dbReference type="Proteomes" id="UP000177821"/>
    </source>
</evidence>
<dbReference type="PANTHER" id="PTHR11669:SF8">
    <property type="entry name" value="DNA POLYMERASE III SUBUNIT DELTA"/>
    <property type="match status" value="1"/>
</dbReference>
<dbReference type="GO" id="GO:0006261">
    <property type="term" value="P:DNA-templated DNA replication"/>
    <property type="evidence" value="ECO:0007669"/>
    <property type="project" value="TreeGrafter"/>
</dbReference>
<name>A0A1G1WL30_9BACT</name>
<evidence type="ECO:0000313" key="1">
    <source>
        <dbReference type="EMBL" id="OGY28384.1"/>
    </source>
</evidence>
<reference evidence="1 2" key="1">
    <citation type="journal article" date="2016" name="Nat. Commun.">
        <title>Thousands of microbial genomes shed light on interconnected biogeochemical processes in an aquifer system.</title>
        <authorList>
            <person name="Anantharaman K."/>
            <person name="Brown C.T."/>
            <person name="Hug L.A."/>
            <person name="Sharon I."/>
            <person name="Castelle C.J."/>
            <person name="Probst A.J."/>
            <person name="Thomas B.C."/>
            <person name="Singh A."/>
            <person name="Wilkins M.J."/>
            <person name="Karaoz U."/>
            <person name="Brodie E.L."/>
            <person name="Williams K.H."/>
            <person name="Hubbard S.S."/>
            <person name="Banfield J.F."/>
        </authorList>
    </citation>
    <scope>NUCLEOTIDE SEQUENCE [LARGE SCALE GENOMIC DNA]</scope>
</reference>
<dbReference type="Pfam" id="PF13177">
    <property type="entry name" value="DNA_pol3_delta2"/>
    <property type="match status" value="1"/>
</dbReference>
<evidence type="ECO:0008006" key="3">
    <source>
        <dbReference type="Google" id="ProtNLM"/>
    </source>
</evidence>
<dbReference type="InterPro" id="IPR050238">
    <property type="entry name" value="DNA_Rep/Repair_Clamp_Loader"/>
</dbReference>
<dbReference type="Gene3D" id="3.40.50.300">
    <property type="entry name" value="P-loop containing nucleotide triphosphate hydrolases"/>
    <property type="match status" value="1"/>
</dbReference>